<keyword evidence="2" id="KW-1185">Reference proteome</keyword>
<sequence length="204" mass="22465">MHKFVTHLFGTFDSSRAAQQSVANKWWEFIAEQQHLFPQLLGKQKGFAKPSAPQPSILAHRAQQTTSSIDCCFPSAASSSSHVRLGVHHFPFTRQSSIGQIISPPPAPSRGVKACSDPCRTGSQHFPRALNTVDVPLAGEQADVAVFNLIHVSQYYAHAPQLNFSRAREREEDVQFITKLNKFSKTMILERCGTSGGLVGFCCP</sequence>
<dbReference type="Proteomes" id="UP000198287">
    <property type="component" value="Unassembled WGS sequence"/>
</dbReference>
<comment type="caution">
    <text evidence="1">The sequence shown here is derived from an EMBL/GenBank/DDBJ whole genome shotgun (WGS) entry which is preliminary data.</text>
</comment>
<accession>A0A226EUZ9</accession>
<protein>
    <submittedName>
        <fullName evidence="1">Uncharacterized protein</fullName>
    </submittedName>
</protein>
<organism evidence="1 2">
    <name type="scientific">Folsomia candida</name>
    <name type="common">Springtail</name>
    <dbReference type="NCBI Taxonomy" id="158441"/>
    <lineage>
        <taxon>Eukaryota</taxon>
        <taxon>Metazoa</taxon>
        <taxon>Ecdysozoa</taxon>
        <taxon>Arthropoda</taxon>
        <taxon>Hexapoda</taxon>
        <taxon>Collembola</taxon>
        <taxon>Entomobryomorpha</taxon>
        <taxon>Isotomoidea</taxon>
        <taxon>Isotomidae</taxon>
        <taxon>Proisotominae</taxon>
        <taxon>Folsomia</taxon>
    </lineage>
</organism>
<evidence type="ECO:0000313" key="1">
    <source>
        <dbReference type="EMBL" id="OXA61050.1"/>
    </source>
</evidence>
<dbReference type="AlphaFoldDB" id="A0A226EUZ9"/>
<gene>
    <name evidence="1" type="ORF">Fcan01_06212</name>
</gene>
<dbReference type="EMBL" id="LNIX01000002">
    <property type="protein sequence ID" value="OXA61050.1"/>
    <property type="molecule type" value="Genomic_DNA"/>
</dbReference>
<reference evidence="1 2" key="1">
    <citation type="submission" date="2015-12" db="EMBL/GenBank/DDBJ databases">
        <title>The genome of Folsomia candida.</title>
        <authorList>
            <person name="Faddeeva A."/>
            <person name="Derks M.F."/>
            <person name="Anvar Y."/>
            <person name="Smit S."/>
            <person name="Van Straalen N."/>
            <person name="Roelofs D."/>
        </authorList>
    </citation>
    <scope>NUCLEOTIDE SEQUENCE [LARGE SCALE GENOMIC DNA]</scope>
    <source>
        <strain evidence="1 2">VU population</strain>
        <tissue evidence="1">Whole body</tissue>
    </source>
</reference>
<evidence type="ECO:0000313" key="2">
    <source>
        <dbReference type="Proteomes" id="UP000198287"/>
    </source>
</evidence>
<name>A0A226EUZ9_FOLCA</name>
<proteinExistence type="predicted"/>